<dbReference type="Proteomes" id="UP000315295">
    <property type="component" value="Unassembled WGS sequence"/>
</dbReference>
<protein>
    <submittedName>
        <fullName evidence="1">Uncharacterized protein</fullName>
    </submittedName>
</protein>
<evidence type="ECO:0000313" key="1">
    <source>
        <dbReference type="EMBL" id="TQD85313.1"/>
    </source>
</evidence>
<dbReference type="EMBL" id="VIEB01000604">
    <property type="protein sequence ID" value="TQD85313.1"/>
    <property type="molecule type" value="Genomic_DNA"/>
</dbReference>
<name>A0A540LFQ8_MALBA</name>
<sequence length="88" mass="9505">MSELRCSWLSASQVIIPRLPENPWLPLHQVVYLENSYSCINDVHAVGGSGFAGGAKDSNSSLVVDLKLNDLPRSAGGFDLNLPPRELA</sequence>
<gene>
    <name evidence="1" type="ORF">C1H46_029151</name>
</gene>
<proteinExistence type="predicted"/>
<evidence type="ECO:0000313" key="2">
    <source>
        <dbReference type="Proteomes" id="UP000315295"/>
    </source>
</evidence>
<accession>A0A540LFQ8</accession>
<reference evidence="1 2" key="1">
    <citation type="journal article" date="2019" name="G3 (Bethesda)">
        <title>Sequencing of a Wild Apple (Malus baccata) Genome Unravels the Differences Between Cultivated and Wild Apple Species Regarding Disease Resistance and Cold Tolerance.</title>
        <authorList>
            <person name="Chen X."/>
        </authorList>
    </citation>
    <scope>NUCLEOTIDE SEQUENCE [LARGE SCALE GENOMIC DNA]</scope>
    <source>
        <strain evidence="2">cv. Shandingzi</strain>
        <tissue evidence="1">Leaves</tissue>
    </source>
</reference>
<comment type="caution">
    <text evidence="1">The sequence shown here is derived from an EMBL/GenBank/DDBJ whole genome shotgun (WGS) entry which is preliminary data.</text>
</comment>
<keyword evidence="2" id="KW-1185">Reference proteome</keyword>
<dbReference type="AlphaFoldDB" id="A0A540LFQ8"/>
<organism evidence="1 2">
    <name type="scientific">Malus baccata</name>
    <name type="common">Siberian crab apple</name>
    <name type="synonym">Pyrus baccata</name>
    <dbReference type="NCBI Taxonomy" id="106549"/>
    <lineage>
        <taxon>Eukaryota</taxon>
        <taxon>Viridiplantae</taxon>
        <taxon>Streptophyta</taxon>
        <taxon>Embryophyta</taxon>
        <taxon>Tracheophyta</taxon>
        <taxon>Spermatophyta</taxon>
        <taxon>Magnoliopsida</taxon>
        <taxon>eudicotyledons</taxon>
        <taxon>Gunneridae</taxon>
        <taxon>Pentapetalae</taxon>
        <taxon>rosids</taxon>
        <taxon>fabids</taxon>
        <taxon>Rosales</taxon>
        <taxon>Rosaceae</taxon>
        <taxon>Amygdaloideae</taxon>
        <taxon>Maleae</taxon>
        <taxon>Malus</taxon>
    </lineage>
</organism>